<dbReference type="OrthoDB" id="5381901at2"/>
<name>A0A250JVS9_9BACT</name>
<sequence length="297" mass="32157">MTSLPILLLLASLPCAEREDVTRDLRETAEHRPAELADGLGTLSARLGGMPLPPARPDDAAPERAAQVARFLKEACEVQALANSPSAVTPPPTEPERLEAILDRPEFSRARERHGDALKRLMREVTAWLEGLFESREAQGFAVATRAVMLGLALALVLWGVLRLGARRGRKAVQGPAAAAVDAAPLVLDSPAEHLRRARAALPSDAREAIREGLLSLLSALEEQRLARPDRVRTNRELAAELPGRGASAPLVREVERLMGWYDRTFYSLAPVATEEAARFVTEVETLNGTLGAEGAR</sequence>
<protein>
    <submittedName>
        <fullName evidence="3">Uncharacterized protein</fullName>
    </submittedName>
</protein>
<keyword evidence="2" id="KW-0472">Membrane</keyword>
<dbReference type="Proteomes" id="UP000217343">
    <property type="component" value="Chromosome"/>
</dbReference>
<dbReference type="AlphaFoldDB" id="A0A250JVS9"/>
<dbReference type="EMBL" id="CP022203">
    <property type="protein sequence ID" value="ATB47607.1"/>
    <property type="molecule type" value="Genomic_DNA"/>
</dbReference>
<proteinExistence type="predicted"/>
<evidence type="ECO:0000256" key="1">
    <source>
        <dbReference type="SAM" id="MobiDB-lite"/>
    </source>
</evidence>
<feature type="transmembrane region" description="Helical" evidence="2">
    <location>
        <begin position="141"/>
        <end position="162"/>
    </location>
</feature>
<accession>A0A250JVS9</accession>
<keyword evidence="4" id="KW-1185">Reference proteome</keyword>
<feature type="region of interest" description="Disordered" evidence="1">
    <location>
        <begin position="35"/>
        <end position="63"/>
    </location>
</feature>
<dbReference type="KEGG" id="mmas:MYMAC_003223"/>
<keyword evidence="2" id="KW-0812">Transmembrane</keyword>
<reference evidence="3 4" key="1">
    <citation type="submission" date="2017-06" db="EMBL/GenBank/DDBJ databases">
        <title>Sequencing and comparative analysis of myxobacterial genomes.</title>
        <authorList>
            <person name="Rupp O."/>
            <person name="Goesmann A."/>
            <person name="Sogaard-Andersen L."/>
        </authorList>
    </citation>
    <scope>NUCLEOTIDE SEQUENCE [LARGE SCALE GENOMIC DNA]</scope>
    <source>
        <strain evidence="3 4">DSM 14697</strain>
    </source>
</reference>
<evidence type="ECO:0000313" key="4">
    <source>
        <dbReference type="Proteomes" id="UP000217343"/>
    </source>
</evidence>
<evidence type="ECO:0000256" key="2">
    <source>
        <dbReference type="SAM" id="Phobius"/>
    </source>
</evidence>
<keyword evidence="2" id="KW-1133">Transmembrane helix</keyword>
<dbReference type="RefSeq" id="WP_095958746.1">
    <property type="nucleotide sequence ID" value="NZ_CP022203.1"/>
</dbReference>
<evidence type="ECO:0000313" key="3">
    <source>
        <dbReference type="EMBL" id="ATB47607.1"/>
    </source>
</evidence>
<gene>
    <name evidence="3" type="ORF">MYMAC_003223</name>
</gene>
<organism evidence="3 4">
    <name type="scientific">Corallococcus macrosporus DSM 14697</name>
    <dbReference type="NCBI Taxonomy" id="1189310"/>
    <lineage>
        <taxon>Bacteria</taxon>
        <taxon>Pseudomonadati</taxon>
        <taxon>Myxococcota</taxon>
        <taxon>Myxococcia</taxon>
        <taxon>Myxococcales</taxon>
        <taxon>Cystobacterineae</taxon>
        <taxon>Myxococcaceae</taxon>
        <taxon>Corallococcus</taxon>
    </lineage>
</organism>